<comment type="caution">
    <text evidence="2">The sequence shown here is derived from an EMBL/GenBank/DDBJ whole genome shotgun (WGS) entry which is preliminary data.</text>
</comment>
<evidence type="ECO:0000256" key="1">
    <source>
        <dbReference type="SAM" id="MobiDB-lite"/>
    </source>
</evidence>
<dbReference type="OrthoDB" id="1607513at2759"/>
<keyword evidence="3" id="KW-1185">Reference proteome</keyword>
<gene>
    <name evidence="2" type="ORF">Tsubulata_003047</name>
</gene>
<reference evidence="2" key="1">
    <citation type="submission" date="2022-02" db="EMBL/GenBank/DDBJ databases">
        <authorList>
            <person name="Henning P.M."/>
            <person name="McCubbin A.G."/>
            <person name="Shore J.S."/>
        </authorList>
    </citation>
    <scope>NUCLEOTIDE SEQUENCE</scope>
    <source>
        <strain evidence="2">F60SS</strain>
        <tissue evidence="2">Leaves</tissue>
    </source>
</reference>
<evidence type="ECO:0000313" key="2">
    <source>
        <dbReference type="EMBL" id="KAJ4841755.1"/>
    </source>
</evidence>
<protein>
    <submittedName>
        <fullName evidence="2">Uncharacterized protein</fullName>
    </submittedName>
</protein>
<feature type="region of interest" description="Disordered" evidence="1">
    <location>
        <begin position="1"/>
        <end position="45"/>
    </location>
</feature>
<evidence type="ECO:0000313" key="3">
    <source>
        <dbReference type="Proteomes" id="UP001141552"/>
    </source>
</evidence>
<name>A0A9Q0JIB9_9ROSI</name>
<organism evidence="2 3">
    <name type="scientific">Turnera subulata</name>
    <dbReference type="NCBI Taxonomy" id="218843"/>
    <lineage>
        <taxon>Eukaryota</taxon>
        <taxon>Viridiplantae</taxon>
        <taxon>Streptophyta</taxon>
        <taxon>Embryophyta</taxon>
        <taxon>Tracheophyta</taxon>
        <taxon>Spermatophyta</taxon>
        <taxon>Magnoliopsida</taxon>
        <taxon>eudicotyledons</taxon>
        <taxon>Gunneridae</taxon>
        <taxon>Pentapetalae</taxon>
        <taxon>rosids</taxon>
        <taxon>fabids</taxon>
        <taxon>Malpighiales</taxon>
        <taxon>Passifloraceae</taxon>
        <taxon>Turnera</taxon>
    </lineage>
</organism>
<feature type="compositionally biased region" description="Low complexity" evidence="1">
    <location>
        <begin position="9"/>
        <end position="19"/>
    </location>
</feature>
<dbReference type="AlphaFoldDB" id="A0A9Q0JIB9"/>
<reference evidence="2" key="2">
    <citation type="journal article" date="2023" name="Plants (Basel)">
        <title>Annotation of the Turnera subulata (Passifloraceae) Draft Genome Reveals the S-Locus Evolved after the Divergence of Turneroideae from Passifloroideae in a Stepwise Manner.</title>
        <authorList>
            <person name="Henning P.M."/>
            <person name="Roalson E.H."/>
            <person name="Mir W."/>
            <person name="McCubbin A.G."/>
            <person name="Shore J.S."/>
        </authorList>
    </citation>
    <scope>NUCLEOTIDE SEQUENCE</scope>
    <source>
        <strain evidence="2">F60SS</strain>
    </source>
</reference>
<accession>A0A9Q0JIB9</accession>
<sequence>MIGLSFLFSEEMSGNNENEASSEEMAKTGSEDDCDHGNSRGNTSDNDSINDCDCDFEQNSALRYLAKEESLCMHEERGVLPFGSLPFGSYCCADAFKEMAQAEGEWSKPEYVAYRSLSAAEWKKVEVASVMDPRCKMKYLEYSLSKQGGGDGISDATTVLAAVRTIFNGYVTRLPEVLKTTGIWCIEKNFQGISKLVKT</sequence>
<dbReference type="EMBL" id="JAKUCV010002707">
    <property type="protein sequence ID" value="KAJ4841755.1"/>
    <property type="molecule type" value="Genomic_DNA"/>
</dbReference>
<feature type="compositionally biased region" description="Basic and acidic residues" evidence="1">
    <location>
        <begin position="24"/>
        <end position="38"/>
    </location>
</feature>
<dbReference type="Proteomes" id="UP001141552">
    <property type="component" value="Unassembled WGS sequence"/>
</dbReference>
<proteinExistence type="predicted"/>